<reference evidence="1 2" key="1">
    <citation type="submission" date="2021-10" db="EMBL/GenBank/DDBJ databases">
        <title>Alishewanella koreense sp. nov. isolated from seawater of southwestern coast in South Korea and the proposal for the reclassification of Rheinheimera perlucida and Rheinheimera tuosuensis as Arsukibacterium perlucida and Arsukibacterium tuosuensis.</title>
        <authorList>
            <person name="Kim K.H."/>
            <person name="Ruan W."/>
            <person name="Kim K.R."/>
            <person name="Baek J.H."/>
            <person name="Jeon C.O."/>
        </authorList>
    </citation>
    <scope>NUCLEOTIDE SEQUENCE [LARGE SCALE GENOMIC DNA]</scope>
    <source>
        <strain evidence="1 2">16-MA</strain>
    </source>
</reference>
<gene>
    <name evidence="1" type="ORF">JAO78_005000</name>
</gene>
<dbReference type="NCBIfam" id="TIGR01635">
    <property type="entry name" value="tail_comp_S"/>
    <property type="match status" value="1"/>
</dbReference>
<organism evidence="1 2">
    <name type="scientific">Alishewanella maricola</name>
    <dbReference type="NCBI Taxonomy" id="2795740"/>
    <lineage>
        <taxon>Bacteria</taxon>
        <taxon>Pseudomonadati</taxon>
        <taxon>Pseudomonadota</taxon>
        <taxon>Gammaproteobacteria</taxon>
        <taxon>Alteromonadales</taxon>
        <taxon>Alteromonadaceae</taxon>
        <taxon>Alishewanella</taxon>
    </lineage>
</organism>
<evidence type="ECO:0000313" key="2">
    <source>
        <dbReference type="Proteomes" id="UP000633814"/>
    </source>
</evidence>
<dbReference type="RefSeq" id="WP_226750254.1">
    <property type="nucleotide sequence ID" value="NZ_JAEINI020000002.1"/>
</dbReference>
<comment type="caution">
    <text evidence="1">The sequence shown here is derived from an EMBL/GenBank/DDBJ whole genome shotgun (WGS) entry which is preliminary data.</text>
</comment>
<dbReference type="InterPro" id="IPR006522">
    <property type="entry name" value="Phage_virion_morphogenesis"/>
</dbReference>
<keyword evidence="2" id="KW-1185">Reference proteome</keyword>
<protein>
    <submittedName>
        <fullName evidence="1">Phage virion morphogenesis protein</fullName>
    </submittedName>
</protein>
<dbReference type="Pfam" id="PF05069">
    <property type="entry name" value="Phage_tail_S"/>
    <property type="match status" value="1"/>
</dbReference>
<evidence type="ECO:0000313" key="1">
    <source>
        <dbReference type="EMBL" id="MCB5226168.1"/>
    </source>
</evidence>
<proteinExistence type="predicted"/>
<accession>A0ABS8C1X1</accession>
<name>A0ABS8C1X1_9ALTE</name>
<dbReference type="Proteomes" id="UP000633814">
    <property type="component" value="Unassembled WGS sequence"/>
</dbReference>
<sequence>MTNEITIEHNSKAVIDVLQQLLDNLGDLTEPMQRIAAVLEDTTEQAFADEASTSTGEAWPVLSDAYLEANPKRKGGKMLQATAGGLAPSIVSEYGDNWAQIGSNKIYAAIHQFGGEDDMAPGPAAIPAREYLGISKEAEADILDILEEYLAV</sequence>
<dbReference type="EMBL" id="JAEINI020000002">
    <property type="protein sequence ID" value="MCB5226168.1"/>
    <property type="molecule type" value="Genomic_DNA"/>
</dbReference>